<gene>
    <name evidence="7" type="ORF">PDE_03257</name>
</gene>
<feature type="domain" description="G protein-coupled receptor GPR1/2/3 C-terminal" evidence="6">
    <location>
        <begin position="251"/>
        <end position="318"/>
    </location>
</feature>
<keyword evidence="2 5" id="KW-0812">Transmembrane</keyword>
<feature type="transmembrane region" description="Helical" evidence="5">
    <location>
        <begin position="39"/>
        <end position="61"/>
    </location>
</feature>
<dbReference type="PANTHER" id="PTHR23112">
    <property type="entry name" value="G PROTEIN-COUPLED RECEPTOR 157-RELATED"/>
    <property type="match status" value="1"/>
</dbReference>
<evidence type="ECO:0000256" key="4">
    <source>
        <dbReference type="ARBA" id="ARBA00023136"/>
    </source>
</evidence>
<dbReference type="eggNOG" id="ENOG502RYZC">
    <property type="taxonomic scope" value="Eukaryota"/>
</dbReference>
<evidence type="ECO:0000256" key="1">
    <source>
        <dbReference type="ARBA" id="ARBA00004141"/>
    </source>
</evidence>
<dbReference type="GO" id="GO:0004930">
    <property type="term" value="F:G protein-coupled receptor activity"/>
    <property type="evidence" value="ECO:0007669"/>
    <property type="project" value="TreeGrafter"/>
</dbReference>
<dbReference type="Pfam" id="PF11970">
    <property type="entry name" value="GPR_Gpa2_C"/>
    <property type="match status" value="1"/>
</dbReference>
<reference evidence="7 8" key="1">
    <citation type="journal article" date="2013" name="PLoS ONE">
        <title>Genomic and secretomic analyses reveal unique features of the lignocellulolytic enzyme system of Penicillium decumbens.</title>
        <authorList>
            <person name="Liu G."/>
            <person name="Zhang L."/>
            <person name="Wei X."/>
            <person name="Zou G."/>
            <person name="Qin Y."/>
            <person name="Ma L."/>
            <person name="Li J."/>
            <person name="Zheng H."/>
            <person name="Wang S."/>
            <person name="Wang C."/>
            <person name="Xun L."/>
            <person name="Zhao G.-P."/>
            <person name="Zhou Z."/>
            <person name="Qu Y."/>
        </authorList>
    </citation>
    <scope>NUCLEOTIDE SEQUENCE [LARGE SCALE GENOMIC DNA]</scope>
    <source>
        <strain evidence="8">114-2 / CGMCC 5302</strain>
    </source>
</reference>
<organism evidence="7 8">
    <name type="scientific">Penicillium oxalicum (strain 114-2 / CGMCC 5302)</name>
    <name type="common">Penicillium decumbens</name>
    <dbReference type="NCBI Taxonomy" id="933388"/>
    <lineage>
        <taxon>Eukaryota</taxon>
        <taxon>Fungi</taxon>
        <taxon>Dikarya</taxon>
        <taxon>Ascomycota</taxon>
        <taxon>Pezizomycotina</taxon>
        <taxon>Eurotiomycetes</taxon>
        <taxon>Eurotiomycetidae</taxon>
        <taxon>Eurotiales</taxon>
        <taxon>Aspergillaceae</taxon>
        <taxon>Penicillium</taxon>
    </lineage>
</organism>
<protein>
    <recommendedName>
        <fullName evidence="6">G protein-coupled receptor GPR1/2/3 C-terminal domain-containing protein</fullName>
    </recommendedName>
</protein>
<dbReference type="HOGENOM" id="CLU_027149_3_1_1"/>
<dbReference type="InterPro" id="IPR022596">
    <property type="entry name" value="GPR1/2/3_C"/>
</dbReference>
<dbReference type="Gene3D" id="1.20.1070.10">
    <property type="entry name" value="Rhodopsin 7-helix transmembrane proteins"/>
    <property type="match status" value="1"/>
</dbReference>
<keyword evidence="8" id="KW-1185">Reference proteome</keyword>
<dbReference type="EMBL" id="KB644410">
    <property type="protein sequence ID" value="EPS28311.1"/>
    <property type="molecule type" value="Genomic_DNA"/>
</dbReference>
<name>S7ZI02_PENO1</name>
<dbReference type="SUPFAM" id="SSF81321">
    <property type="entry name" value="Family A G protein-coupled receptor-like"/>
    <property type="match status" value="1"/>
</dbReference>
<evidence type="ECO:0000313" key="7">
    <source>
        <dbReference type="EMBL" id="EPS28311.1"/>
    </source>
</evidence>
<evidence type="ECO:0000259" key="6">
    <source>
        <dbReference type="Pfam" id="PF11970"/>
    </source>
</evidence>
<dbReference type="PhylomeDB" id="S7ZI02"/>
<evidence type="ECO:0000256" key="2">
    <source>
        <dbReference type="ARBA" id="ARBA00022692"/>
    </source>
</evidence>
<keyword evidence="4 5" id="KW-0472">Membrane</keyword>
<feature type="transmembrane region" description="Helical" evidence="5">
    <location>
        <begin position="81"/>
        <end position="103"/>
    </location>
</feature>
<feature type="transmembrane region" description="Helical" evidence="5">
    <location>
        <begin position="255"/>
        <end position="272"/>
    </location>
</feature>
<keyword evidence="3 5" id="KW-1133">Transmembrane helix</keyword>
<evidence type="ECO:0000256" key="5">
    <source>
        <dbReference type="SAM" id="Phobius"/>
    </source>
</evidence>
<accession>S7ZI02</accession>
<feature type="transmembrane region" description="Helical" evidence="5">
    <location>
        <begin position="123"/>
        <end position="148"/>
    </location>
</feature>
<dbReference type="AlphaFoldDB" id="S7ZI02"/>
<proteinExistence type="predicted"/>
<comment type="subcellular location">
    <subcellularLocation>
        <location evidence="1">Membrane</location>
        <topology evidence="1">Multi-pass membrane protein</topology>
    </subcellularLocation>
</comment>
<sequence length="430" mass="48948">MVMLMHVLRALDVDGADRSLTQRWEFRPESPVEGLDRSLFIMMGVVALMSLVSTVGLLSFLTHRFIFWQRYYKHPLAQNQYVVLIYNLLLVDLQQALAFVISLRWASQGSVRFGEVACYLQGWWIQTADPGSGLFVLSIALHTGAVVLRGRQLPFRLFVCSVIALWVFILVLGFIPVGIHGSKTFVITEANWSTYEQCWLSPQNESGRLWGHYFWIFCAEFGTIVLYAVMFVYLRRRMAQAKMLRRGQQESLNRLNRVVVYMVIYPFVYLILSLPLAAGRMATARGNAPGRAYFAIAGSLMALSGTVDVAVYTLTRRHLLLDTEHRSTDRIYDNTISEWHTQITTTAGESRPRKELRIGSKLSSKFRRTDNTDDEACKKNSFHDSTDNIVAKGDVELTTFTGVYQETTIEISHEPATPADTMTRSLRRSE</sequence>
<dbReference type="Proteomes" id="UP000019376">
    <property type="component" value="Unassembled WGS sequence"/>
</dbReference>
<dbReference type="OrthoDB" id="100006at2759"/>
<feature type="transmembrane region" description="Helical" evidence="5">
    <location>
        <begin position="292"/>
        <end position="314"/>
    </location>
</feature>
<feature type="transmembrane region" description="Helical" evidence="5">
    <location>
        <begin position="213"/>
        <end position="234"/>
    </location>
</feature>
<dbReference type="STRING" id="933388.S7ZI02"/>
<evidence type="ECO:0000256" key="3">
    <source>
        <dbReference type="ARBA" id="ARBA00022989"/>
    </source>
</evidence>
<evidence type="ECO:0000313" key="8">
    <source>
        <dbReference type="Proteomes" id="UP000019376"/>
    </source>
</evidence>
<feature type="transmembrane region" description="Helical" evidence="5">
    <location>
        <begin position="155"/>
        <end position="175"/>
    </location>
</feature>
<dbReference type="GO" id="GO:0007189">
    <property type="term" value="P:adenylate cyclase-activating G protein-coupled receptor signaling pathway"/>
    <property type="evidence" value="ECO:0007669"/>
    <property type="project" value="TreeGrafter"/>
</dbReference>
<dbReference type="PANTHER" id="PTHR23112:SF41">
    <property type="entry name" value="G-PROTEIN COUPLED RECEPTORS FAMILY 1 PROFILE DOMAIN-CONTAINING PROTEIN-RELATED"/>
    <property type="match status" value="1"/>
</dbReference>
<dbReference type="GO" id="GO:0005886">
    <property type="term" value="C:plasma membrane"/>
    <property type="evidence" value="ECO:0007669"/>
    <property type="project" value="TreeGrafter"/>
</dbReference>